<dbReference type="GeneID" id="99985210"/>
<evidence type="ECO:0000313" key="6">
    <source>
        <dbReference type="EMBL" id="SEV88396.1"/>
    </source>
</evidence>
<keyword evidence="7" id="KW-1185">Reference proteome</keyword>
<evidence type="ECO:0000256" key="2">
    <source>
        <dbReference type="ARBA" id="ARBA00009852"/>
    </source>
</evidence>
<dbReference type="RefSeq" id="WP_090256762.1">
    <property type="nucleotide sequence ID" value="NZ_FOIR01000001.1"/>
</dbReference>
<dbReference type="SUPFAM" id="SSF101898">
    <property type="entry name" value="NHL repeat"/>
    <property type="match status" value="1"/>
</dbReference>
<comment type="subcellular location">
    <subcellularLocation>
        <location evidence="1">Cell membrane</location>
    </subcellularLocation>
</comment>
<dbReference type="InterPro" id="IPR011042">
    <property type="entry name" value="6-blade_b-propeller_TolB-like"/>
</dbReference>
<dbReference type="Proteomes" id="UP000199437">
    <property type="component" value="Unassembled WGS sequence"/>
</dbReference>
<dbReference type="GO" id="GO:0005886">
    <property type="term" value="C:plasma membrane"/>
    <property type="evidence" value="ECO:0007669"/>
    <property type="project" value="UniProtKB-SubCell"/>
</dbReference>
<comment type="similarity">
    <text evidence="2">Belongs to the YjiK family.</text>
</comment>
<feature type="chain" id="PRO_5011709628" evidence="5">
    <location>
        <begin position="22"/>
        <end position="276"/>
    </location>
</feature>
<organism evidence="6 7">
    <name type="scientific">Roseivirga pacifica</name>
    <dbReference type="NCBI Taxonomy" id="1267423"/>
    <lineage>
        <taxon>Bacteria</taxon>
        <taxon>Pseudomonadati</taxon>
        <taxon>Bacteroidota</taxon>
        <taxon>Cytophagia</taxon>
        <taxon>Cytophagales</taxon>
        <taxon>Roseivirgaceae</taxon>
        <taxon>Roseivirga</taxon>
    </lineage>
</organism>
<dbReference type="EMBL" id="FOIR01000001">
    <property type="protein sequence ID" value="SEV88396.1"/>
    <property type="molecule type" value="Genomic_DNA"/>
</dbReference>
<dbReference type="OrthoDB" id="5292493at2"/>
<name>A0A1I0MKM3_9BACT</name>
<reference evidence="7" key="1">
    <citation type="submission" date="2016-10" db="EMBL/GenBank/DDBJ databases">
        <authorList>
            <person name="Varghese N."/>
            <person name="Submissions S."/>
        </authorList>
    </citation>
    <scope>NUCLEOTIDE SEQUENCE [LARGE SCALE GENOMIC DNA]</scope>
    <source>
        <strain evidence="7">CGMCC 1.12402</strain>
    </source>
</reference>
<keyword evidence="5" id="KW-0732">Signal</keyword>
<dbReference type="InterPro" id="IPR009722">
    <property type="entry name" value="YjiK/CarP"/>
</dbReference>
<proteinExistence type="inferred from homology"/>
<evidence type="ECO:0000256" key="4">
    <source>
        <dbReference type="ARBA" id="ARBA00023136"/>
    </source>
</evidence>
<keyword evidence="4" id="KW-0472">Membrane</keyword>
<evidence type="ECO:0000256" key="1">
    <source>
        <dbReference type="ARBA" id="ARBA00004236"/>
    </source>
</evidence>
<protein>
    <submittedName>
        <fullName evidence="6">SdiA-regulated</fullName>
    </submittedName>
</protein>
<feature type="signal peptide" evidence="5">
    <location>
        <begin position="1"/>
        <end position="21"/>
    </location>
</feature>
<keyword evidence="3" id="KW-1003">Cell membrane</keyword>
<sequence>MRKLTLQVTFTLLSTVLFAQAQIGEKPPYDFESPDQIYVLPDYLEEVSALTYYQPNQLAMLNDEHGRMYVYDLSKMEIVHRVRFHGDGDFEGIERVGDFIYAIESTGKMHRFNIYMEGVVEAIKTPFDKKNNVEGLGYDHVNNRLLIGLKGSGDVKNIDVKGKAVYSFDLATDEFDKLPAYVILNKDLERVVGDDFRFSPSGVAVHPLTGEVYVLSAVKNALIIFSNEGKPKNLTRLGKRLFPQPEGITFSPNGDLFISNEIDSDGGTILKFSQKN</sequence>
<dbReference type="STRING" id="1267423.SAMN05216290_0449"/>
<evidence type="ECO:0000313" key="7">
    <source>
        <dbReference type="Proteomes" id="UP000199437"/>
    </source>
</evidence>
<dbReference type="Gene3D" id="2.120.10.30">
    <property type="entry name" value="TolB, C-terminal domain"/>
    <property type="match status" value="1"/>
</dbReference>
<dbReference type="Pfam" id="PF06977">
    <property type="entry name" value="SdiA-regulated"/>
    <property type="match status" value="1"/>
</dbReference>
<accession>A0A1I0MKM3</accession>
<gene>
    <name evidence="6" type="ORF">SAMN05216290_0449</name>
</gene>
<dbReference type="AlphaFoldDB" id="A0A1I0MKM3"/>
<evidence type="ECO:0000256" key="3">
    <source>
        <dbReference type="ARBA" id="ARBA00022475"/>
    </source>
</evidence>
<evidence type="ECO:0000256" key="5">
    <source>
        <dbReference type="SAM" id="SignalP"/>
    </source>
</evidence>